<protein>
    <recommendedName>
        <fullName evidence="2">AAA+ ATPase domain-containing protein</fullName>
    </recommendedName>
</protein>
<reference evidence="3" key="1">
    <citation type="journal article" date="2023" name="Mol. Phylogenet. Evol.">
        <title>Genome-scale phylogeny and comparative genomics of the fungal order Sordariales.</title>
        <authorList>
            <person name="Hensen N."/>
            <person name="Bonometti L."/>
            <person name="Westerberg I."/>
            <person name="Brannstrom I.O."/>
            <person name="Guillou S."/>
            <person name="Cros-Aarteil S."/>
            <person name="Calhoun S."/>
            <person name="Haridas S."/>
            <person name="Kuo A."/>
            <person name="Mondo S."/>
            <person name="Pangilinan J."/>
            <person name="Riley R."/>
            <person name="LaButti K."/>
            <person name="Andreopoulos B."/>
            <person name="Lipzen A."/>
            <person name="Chen C."/>
            <person name="Yan M."/>
            <person name="Daum C."/>
            <person name="Ng V."/>
            <person name="Clum A."/>
            <person name="Steindorff A."/>
            <person name="Ohm R.A."/>
            <person name="Martin F."/>
            <person name="Silar P."/>
            <person name="Natvig D.O."/>
            <person name="Lalanne C."/>
            <person name="Gautier V."/>
            <person name="Ament-Velasquez S.L."/>
            <person name="Kruys A."/>
            <person name="Hutchinson M.I."/>
            <person name="Powell A.J."/>
            <person name="Barry K."/>
            <person name="Miller A.N."/>
            <person name="Grigoriev I.V."/>
            <person name="Debuchy R."/>
            <person name="Gladieux P."/>
            <person name="Hiltunen Thoren M."/>
            <person name="Johannesson H."/>
        </authorList>
    </citation>
    <scope>NUCLEOTIDE SEQUENCE</scope>
    <source>
        <strain evidence="3">CBS 118394</strain>
    </source>
</reference>
<dbReference type="InterPro" id="IPR027417">
    <property type="entry name" value="P-loop_NTPase"/>
</dbReference>
<feature type="compositionally biased region" description="Low complexity" evidence="1">
    <location>
        <begin position="111"/>
        <end position="120"/>
    </location>
</feature>
<dbReference type="GO" id="GO:0005524">
    <property type="term" value="F:ATP binding"/>
    <property type="evidence" value="ECO:0007669"/>
    <property type="project" value="InterPro"/>
</dbReference>
<comment type="caution">
    <text evidence="3">The sequence shown here is derived from an EMBL/GenBank/DDBJ whole genome shotgun (WGS) entry which is preliminary data.</text>
</comment>
<feature type="compositionally biased region" description="Pro residues" evidence="1">
    <location>
        <begin position="30"/>
        <end position="39"/>
    </location>
</feature>
<dbReference type="AlphaFoldDB" id="A0AAE0HSQ4"/>
<dbReference type="InterPro" id="IPR056599">
    <property type="entry name" value="AAA_lid_fung"/>
</dbReference>
<dbReference type="InterPro" id="IPR003593">
    <property type="entry name" value="AAA+_ATPase"/>
</dbReference>
<dbReference type="PANTHER" id="PTHR46411:SF2">
    <property type="entry name" value="AAA+ ATPASE DOMAIN-CONTAINING PROTEIN"/>
    <property type="match status" value="1"/>
</dbReference>
<feature type="region of interest" description="Disordered" evidence="1">
    <location>
        <begin position="314"/>
        <end position="341"/>
    </location>
</feature>
<evidence type="ECO:0000313" key="4">
    <source>
        <dbReference type="Proteomes" id="UP001283341"/>
    </source>
</evidence>
<keyword evidence="4" id="KW-1185">Reference proteome</keyword>
<accession>A0AAE0HSQ4</accession>
<dbReference type="SMART" id="SM00382">
    <property type="entry name" value="AAA"/>
    <property type="match status" value="1"/>
</dbReference>
<dbReference type="SUPFAM" id="SSF52540">
    <property type="entry name" value="P-loop containing nucleoside triphosphate hydrolases"/>
    <property type="match status" value="1"/>
</dbReference>
<sequence length="997" mass="111909">MDDTDQWDPEPPRGSFFRTMAGNTGLNPFSPMPPQPAQPAVPQTISRDSTSSSSYQQQQLAALQQPWKGSQYPNYYYSPPPPPPTDHPTDIQPLSRTPSPGPDYYPAPSDAAQQDQAARLAHARRNSASFPQRSQSARPSNAKQTEANVPLLTPSSGHANRTRRVKRSVRVDRPNPGPGLTEDTAPWELAQQDPDQRIAMLEKKLEKLRGGITDDAVPQLEAMVSHQVAGSGFGGGGSSREKIGQWKMLYRIPEGVRKPRKPLYLCEPEWMQAEHGTELKASMPLKDLNRYLDRHPEISFVVFKEYEYSSLEDAKEAQPDDYDSDDGDDPDVLPPPRPSKESILFTSDTMLDAIEDLTSMYPSFHKVFPDLNFEEEIQAPYLFLYYMYPQMIQGHITARLSSAAQEQIALLNRFMGTTYLPMYQNVISAMDRGVLRADQIPFLVKPGDVIVTLAPELQAHIVEGWLVEYHEGSPEMEKKLRSSARPGGGGSGGGGGGLDAVIGGPPNKGNHDATAFGLKIEKFLEAMANPSEADSDSGERQGLVHYAVSGWRWDNRNDGIVGTQKQDFWISAPRGGTAFTIARHSWFPLRYATPEVVEKLVNRGKRFLGLWRRQFVGYSEDAAGEGLEVTHERYLVDFATYKKLHHENPHGVPMAHYHYYYPGQTAPEFVSLETLEKSISAGTTTRTGSSSVANNDARLLVFPSIVTGYNLRLKRWEDVSVDQIREVDWNKKAFENLVIDNDTKHLVKALISNQIKAEKGTDLISGKGNGLIILLHGGPGTGKTFTAESVAELAEKPLYRVTCGDIGTKPEEVEKYLESVFYLGQIWGCVVLLDEADVFLEERSLTDLQRNALVSVFLRALEYYDGILILTSNRVGIFDQAFKSRIQLALHYENLTKPQRRKIWRNFFNRLKDLGEENVDYDDLYDHIDDLAEEEMNGRQIRNAITTARQLSQFDEKNFSYDQLKHVIRVAGRFEGYLKSINQGYSDDQLARDNGIR</sequence>
<dbReference type="InterPro" id="IPR003959">
    <property type="entry name" value="ATPase_AAA_core"/>
</dbReference>
<dbReference type="Pfam" id="PF00004">
    <property type="entry name" value="AAA"/>
    <property type="match status" value="1"/>
</dbReference>
<reference evidence="3" key="2">
    <citation type="submission" date="2023-06" db="EMBL/GenBank/DDBJ databases">
        <authorList>
            <consortium name="Lawrence Berkeley National Laboratory"/>
            <person name="Haridas S."/>
            <person name="Hensen N."/>
            <person name="Bonometti L."/>
            <person name="Westerberg I."/>
            <person name="Brannstrom I.O."/>
            <person name="Guillou S."/>
            <person name="Cros-Aarteil S."/>
            <person name="Calhoun S."/>
            <person name="Kuo A."/>
            <person name="Mondo S."/>
            <person name="Pangilinan J."/>
            <person name="Riley R."/>
            <person name="Labutti K."/>
            <person name="Andreopoulos B."/>
            <person name="Lipzen A."/>
            <person name="Chen C."/>
            <person name="Yanf M."/>
            <person name="Daum C."/>
            <person name="Ng V."/>
            <person name="Clum A."/>
            <person name="Steindorff A."/>
            <person name="Ohm R."/>
            <person name="Martin F."/>
            <person name="Silar P."/>
            <person name="Natvig D."/>
            <person name="Lalanne C."/>
            <person name="Gautier V."/>
            <person name="Ament-Velasquez S.L."/>
            <person name="Kruys A."/>
            <person name="Hutchinson M.I."/>
            <person name="Powell A.J."/>
            <person name="Barry K."/>
            <person name="Miller A.N."/>
            <person name="Grigoriev I.V."/>
            <person name="Debuchy R."/>
            <person name="Gladieux P."/>
            <person name="Thoren M.H."/>
            <person name="Johannesson H."/>
        </authorList>
    </citation>
    <scope>NUCLEOTIDE SEQUENCE</scope>
    <source>
        <strain evidence="3">CBS 118394</strain>
    </source>
</reference>
<feature type="compositionally biased region" description="Polar residues" evidence="1">
    <location>
        <begin position="126"/>
        <end position="159"/>
    </location>
</feature>
<evidence type="ECO:0000313" key="3">
    <source>
        <dbReference type="EMBL" id="KAK3312174.1"/>
    </source>
</evidence>
<proteinExistence type="predicted"/>
<dbReference type="CDD" id="cd19481">
    <property type="entry name" value="RecA-like_protease"/>
    <property type="match status" value="1"/>
</dbReference>
<dbReference type="Gene3D" id="3.40.50.300">
    <property type="entry name" value="P-loop containing nucleotide triphosphate hydrolases"/>
    <property type="match status" value="1"/>
</dbReference>
<dbReference type="Proteomes" id="UP001283341">
    <property type="component" value="Unassembled WGS sequence"/>
</dbReference>
<evidence type="ECO:0000256" key="1">
    <source>
        <dbReference type="SAM" id="MobiDB-lite"/>
    </source>
</evidence>
<dbReference type="Pfam" id="PF23232">
    <property type="entry name" value="AAA_lid_13"/>
    <property type="match status" value="1"/>
</dbReference>
<feature type="compositionally biased region" description="Acidic residues" evidence="1">
    <location>
        <begin position="319"/>
        <end position="331"/>
    </location>
</feature>
<dbReference type="EMBL" id="JAUEDM010000009">
    <property type="protein sequence ID" value="KAK3312174.1"/>
    <property type="molecule type" value="Genomic_DNA"/>
</dbReference>
<feature type="compositionally biased region" description="Gly residues" evidence="1">
    <location>
        <begin position="486"/>
        <end position="498"/>
    </location>
</feature>
<organism evidence="3 4">
    <name type="scientific">Apodospora peruviana</name>
    <dbReference type="NCBI Taxonomy" id="516989"/>
    <lineage>
        <taxon>Eukaryota</taxon>
        <taxon>Fungi</taxon>
        <taxon>Dikarya</taxon>
        <taxon>Ascomycota</taxon>
        <taxon>Pezizomycotina</taxon>
        <taxon>Sordariomycetes</taxon>
        <taxon>Sordariomycetidae</taxon>
        <taxon>Sordariales</taxon>
        <taxon>Lasiosphaeriaceae</taxon>
        <taxon>Apodospora</taxon>
    </lineage>
</organism>
<evidence type="ECO:0000259" key="2">
    <source>
        <dbReference type="SMART" id="SM00382"/>
    </source>
</evidence>
<name>A0AAE0HSQ4_9PEZI</name>
<feature type="region of interest" description="Disordered" evidence="1">
    <location>
        <begin position="476"/>
        <end position="506"/>
    </location>
</feature>
<dbReference type="GO" id="GO:0016887">
    <property type="term" value="F:ATP hydrolysis activity"/>
    <property type="evidence" value="ECO:0007669"/>
    <property type="project" value="InterPro"/>
</dbReference>
<feature type="domain" description="AAA+ ATPase" evidence="2">
    <location>
        <begin position="769"/>
        <end position="896"/>
    </location>
</feature>
<feature type="compositionally biased region" description="Low complexity" evidence="1">
    <location>
        <begin position="40"/>
        <end position="65"/>
    </location>
</feature>
<dbReference type="PANTHER" id="PTHR46411">
    <property type="entry name" value="FAMILY ATPASE, PUTATIVE-RELATED"/>
    <property type="match status" value="1"/>
</dbReference>
<gene>
    <name evidence="3" type="ORF">B0H66DRAFT_570194</name>
</gene>
<feature type="region of interest" description="Disordered" evidence="1">
    <location>
        <begin position="1"/>
        <end position="185"/>
    </location>
</feature>